<evidence type="ECO:0000256" key="2">
    <source>
        <dbReference type="ARBA" id="ARBA00004141"/>
    </source>
</evidence>
<dbReference type="SUPFAM" id="SSF55874">
    <property type="entry name" value="ATPase domain of HSP90 chaperone/DNA topoisomerase II/histidine kinase"/>
    <property type="match status" value="1"/>
</dbReference>
<dbReference type="Pfam" id="PF00512">
    <property type="entry name" value="HisKA"/>
    <property type="match status" value="1"/>
</dbReference>
<evidence type="ECO:0000256" key="1">
    <source>
        <dbReference type="ARBA" id="ARBA00000085"/>
    </source>
</evidence>
<dbReference type="InterPro" id="IPR005467">
    <property type="entry name" value="His_kinase_dom"/>
</dbReference>
<gene>
    <name evidence="15" type="ORF">MMH89_02060</name>
</gene>
<protein>
    <recommendedName>
        <fullName evidence="3">histidine kinase</fullName>
        <ecNumber evidence="3">2.7.13.3</ecNumber>
    </recommendedName>
</protein>
<dbReference type="InterPro" id="IPR050428">
    <property type="entry name" value="TCS_sensor_his_kinase"/>
</dbReference>
<reference evidence="15 16" key="1">
    <citation type="journal article" date="2022" name="Nat. Microbiol.">
        <title>The microbiome of a bacterivorous marine choanoflagellate contains a resource-demanding obligate bacterial associate.</title>
        <authorList>
            <person name="Needham D.M."/>
            <person name="Poirier C."/>
            <person name="Bachy C."/>
            <person name="George E.E."/>
            <person name="Wilken S."/>
            <person name="Yung C.C.M."/>
            <person name="Limardo A.J."/>
            <person name="Morando M."/>
            <person name="Sudek L."/>
            <person name="Malmstrom R.R."/>
            <person name="Keeling P.J."/>
            <person name="Santoro A.E."/>
            <person name="Worden A.Z."/>
        </authorList>
    </citation>
    <scope>NUCLEOTIDE SEQUENCE [LARGE SCALE GENOMIC DNA]</scope>
    <source>
        <strain evidence="15 16">Comchoano-1</strain>
    </source>
</reference>
<evidence type="ECO:0000313" key="15">
    <source>
        <dbReference type="EMBL" id="UTC24933.1"/>
    </source>
</evidence>
<dbReference type="PANTHER" id="PTHR45436">
    <property type="entry name" value="SENSOR HISTIDINE KINASE YKOH"/>
    <property type="match status" value="1"/>
</dbReference>
<accession>A0ABY5DKC0</accession>
<evidence type="ECO:0000256" key="7">
    <source>
        <dbReference type="ARBA" id="ARBA00022741"/>
    </source>
</evidence>
<comment type="catalytic activity">
    <reaction evidence="1">
        <text>ATP + protein L-histidine = ADP + protein N-phospho-L-histidine.</text>
        <dbReference type="EC" id="2.7.13.3"/>
    </reaction>
</comment>
<evidence type="ECO:0000259" key="14">
    <source>
        <dbReference type="PROSITE" id="PS50109"/>
    </source>
</evidence>
<keyword evidence="16" id="KW-1185">Reference proteome</keyword>
<evidence type="ECO:0000256" key="9">
    <source>
        <dbReference type="ARBA" id="ARBA00022840"/>
    </source>
</evidence>
<dbReference type="InterPro" id="IPR003661">
    <property type="entry name" value="HisK_dim/P_dom"/>
</dbReference>
<dbReference type="InterPro" id="IPR003594">
    <property type="entry name" value="HATPase_dom"/>
</dbReference>
<dbReference type="Pfam" id="PF02518">
    <property type="entry name" value="HATPase_c"/>
    <property type="match status" value="1"/>
</dbReference>
<dbReference type="SMART" id="SM00388">
    <property type="entry name" value="HisKA"/>
    <property type="match status" value="1"/>
</dbReference>
<evidence type="ECO:0000256" key="13">
    <source>
        <dbReference type="SAM" id="Phobius"/>
    </source>
</evidence>
<dbReference type="SMART" id="SM00387">
    <property type="entry name" value="HATPase_c"/>
    <property type="match status" value="1"/>
</dbReference>
<sequence length="465" mass="52806">MKRSIHRFLIINILIAVSSSILIGVTTAIYLKHRHIKLHLDTELALQAHELEAFLHLNPEPEALPLIQRKINEIPNRTIRTTSQNDRQSQIIHRLKNNTQYQIWDQKTKRLILRSPSAPPILINPDYGYHTITHLSQNWRTFSIETSNQQYLITTMQQHELRIRYEQDLAYETLCALSIISLILVLSTRTILKRGLYALDMTAAKLQTQNTKHLKPICTKDTPDEIVPLINEINRLMSELSQTLKRERRFAGDAAHELKTPLAAMKAHIQLAHRQDPIEQRKTLKRIEDIITRYDHIIKQLLSLSRTISESGLKEHTKCNLVTLAQNVIAQAVPSAHEKQIQVALECKNSEIVKNINSHVFSVMLSNIIDNAIKYTYPGDTIIIKLDTNYEGIIIKVIDHGPGISDSDKLTVTQRFKRVYGTEVSGSGLGLNIVLEVVKHLDGTLMLIDTPAGGLTVQLTLPANN</sequence>
<dbReference type="PROSITE" id="PS50109">
    <property type="entry name" value="HIS_KIN"/>
    <property type="match status" value="1"/>
</dbReference>
<keyword evidence="8" id="KW-0418">Kinase</keyword>
<keyword evidence="6 13" id="KW-0812">Transmembrane</keyword>
<dbReference type="SUPFAM" id="SSF47384">
    <property type="entry name" value="Homodimeric domain of signal transducing histidine kinase"/>
    <property type="match status" value="1"/>
</dbReference>
<evidence type="ECO:0000313" key="16">
    <source>
        <dbReference type="Proteomes" id="UP001055955"/>
    </source>
</evidence>
<evidence type="ECO:0000256" key="3">
    <source>
        <dbReference type="ARBA" id="ARBA00012438"/>
    </source>
</evidence>
<name>A0ABY5DKC0_9GAMM</name>
<keyword evidence="9 15" id="KW-0067">ATP-binding</keyword>
<evidence type="ECO:0000256" key="4">
    <source>
        <dbReference type="ARBA" id="ARBA00022553"/>
    </source>
</evidence>
<dbReference type="PANTHER" id="PTHR45436:SF14">
    <property type="entry name" value="SENSOR PROTEIN QSEC"/>
    <property type="match status" value="1"/>
</dbReference>
<dbReference type="GO" id="GO:0005524">
    <property type="term" value="F:ATP binding"/>
    <property type="evidence" value="ECO:0007669"/>
    <property type="project" value="UniProtKB-KW"/>
</dbReference>
<proteinExistence type="predicted"/>
<comment type="subcellular location">
    <subcellularLocation>
        <location evidence="2">Membrane</location>
        <topology evidence="2">Multi-pass membrane protein</topology>
    </subcellularLocation>
</comment>
<evidence type="ECO:0000256" key="5">
    <source>
        <dbReference type="ARBA" id="ARBA00022679"/>
    </source>
</evidence>
<evidence type="ECO:0000256" key="6">
    <source>
        <dbReference type="ARBA" id="ARBA00022692"/>
    </source>
</evidence>
<dbReference type="EMBL" id="CP092900">
    <property type="protein sequence ID" value="UTC24933.1"/>
    <property type="molecule type" value="Genomic_DNA"/>
</dbReference>
<keyword evidence="4" id="KW-0597">Phosphoprotein</keyword>
<dbReference type="CDD" id="cd00082">
    <property type="entry name" value="HisKA"/>
    <property type="match status" value="1"/>
</dbReference>
<dbReference type="InterPro" id="IPR036890">
    <property type="entry name" value="HATPase_C_sf"/>
</dbReference>
<feature type="domain" description="Histidine kinase" evidence="14">
    <location>
        <begin position="253"/>
        <end position="465"/>
    </location>
</feature>
<keyword evidence="7" id="KW-0547">Nucleotide-binding</keyword>
<dbReference type="InterPro" id="IPR036097">
    <property type="entry name" value="HisK_dim/P_sf"/>
</dbReference>
<dbReference type="EC" id="2.7.13.3" evidence="3"/>
<dbReference type="Gene3D" id="1.10.287.130">
    <property type="match status" value="1"/>
</dbReference>
<keyword evidence="11" id="KW-0902">Two-component regulatory system</keyword>
<evidence type="ECO:0000256" key="12">
    <source>
        <dbReference type="ARBA" id="ARBA00023136"/>
    </source>
</evidence>
<evidence type="ECO:0000256" key="11">
    <source>
        <dbReference type="ARBA" id="ARBA00023012"/>
    </source>
</evidence>
<dbReference type="RefSeq" id="WP_258568722.1">
    <property type="nucleotide sequence ID" value="NZ_CP092900.1"/>
</dbReference>
<organism evidence="15 16">
    <name type="scientific">Candidatus Comchoanobacter bicostacola</name>
    <dbReference type="NCBI Taxonomy" id="2919598"/>
    <lineage>
        <taxon>Bacteria</taxon>
        <taxon>Pseudomonadati</taxon>
        <taxon>Pseudomonadota</taxon>
        <taxon>Gammaproteobacteria</taxon>
        <taxon>Candidatus Comchoanobacterales</taxon>
        <taxon>Candidatus Comchoanobacteraceae</taxon>
        <taxon>Candidatus Comchoanobacter</taxon>
    </lineage>
</organism>
<dbReference type="InterPro" id="IPR004358">
    <property type="entry name" value="Sig_transdc_His_kin-like_C"/>
</dbReference>
<keyword evidence="10 13" id="KW-1133">Transmembrane helix</keyword>
<keyword evidence="12 13" id="KW-0472">Membrane</keyword>
<dbReference type="Proteomes" id="UP001055955">
    <property type="component" value="Chromosome"/>
</dbReference>
<dbReference type="CDD" id="cd00075">
    <property type="entry name" value="HATPase"/>
    <property type="match status" value="1"/>
</dbReference>
<dbReference type="Gene3D" id="3.30.565.10">
    <property type="entry name" value="Histidine kinase-like ATPase, C-terminal domain"/>
    <property type="match status" value="1"/>
</dbReference>
<evidence type="ECO:0000256" key="10">
    <source>
        <dbReference type="ARBA" id="ARBA00022989"/>
    </source>
</evidence>
<dbReference type="PRINTS" id="PR00344">
    <property type="entry name" value="BCTRLSENSOR"/>
</dbReference>
<keyword evidence="5" id="KW-0808">Transferase</keyword>
<feature type="transmembrane region" description="Helical" evidence="13">
    <location>
        <begin position="6"/>
        <end position="31"/>
    </location>
</feature>
<evidence type="ECO:0000256" key="8">
    <source>
        <dbReference type="ARBA" id="ARBA00022777"/>
    </source>
</evidence>